<evidence type="ECO:0000256" key="1">
    <source>
        <dbReference type="SAM" id="Coils"/>
    </source>
</evidence>
<keyword evidence="1" id="KW-0175">Coiled coil</keyword>
<sequence length="150" mass="17260">MSSKMKSEIDSLRQENASLMAKITALESGKDELLKHGRENQGSRAEVVKLRDDNEENERQILDISPKEVVNVVIINQRTNNVRPNRGIVSLYENACNAEVNAIEDNKEEILCWCYYAKEFKYTDDKQDDNQNNALELQGFNQDKCLNHIL</sequence>
<dbReference type="AlphaFoldDB" id="A0A2P4P6L5"/>
<reference evidence="2 3" key="1">
    <citation type="journal article" date="2013" name="Proc. Natl. Acad. Sci. U.S.A.">
        <title>Genome of an arbuscular mycorrhizal fungus provides insight into the oldest plant symbiosis.</title>
        <authorList>
            <person name="Tisserant E."/>
            <person name="Malbreil M."/>
            <person name="Kuo A."/>
            <person name="Kohler A."/>
            <person name="Symeonidi A."/>
            <person name="Balestrini R."/>
            <person name="Charron P."/>
            <person name="Duensing N."/>
            <person name="Frei Dit Frey N."/>
            <person name="Gianinazzi-Pearson V."/>
            <person name="Gilbert L.B."/>
            <person name="Handa Y."/>
            <person name="Herr J.R."/>
            <person name="Hijri M."/>
            <person name="Koul R."/>
            <person name="Kawaguchi M."/>
            <person name="Krajinski F."/>
            <person name="Lammers P.J."/>
            <person name="Masclaux F.G."/>
            <person name="Murat C."/>
            <person name="Morin E."/>
            <person name="Ndikumana S."/>
            <person name="Pagni M."/>
            <person name="Petitpierre D."/>
            <person name="Requena N."/>
            <person name="Rosikiewicz P."/>
            <person name="Riley R."/>
            <person name="Saito K."/>
            <person name="San Clemente H."/>
            <person name="Shapiro H."/>
            <person name="van Tuinen D."/>
            <person name="Becard G."/>
            <person name="Bonfante P."/>
            <person name="Paszkowski U."/>
            <person name="Shachar-Hill Y.Y."/>
            <person name="Tuskan G.A."/>
            <person name="Young P.W."/>
            <person name="Sanders I.R."/>
            <person name="Henrissat B."/>
            <person name="Rensing S.A."/>
            <person name="Grigoriev I.V."/>
            <person name="Corradi N."/>
            <person name="Roux C."/>
            <person name="Martin F."/>
        </authorList>
    </citation>
    <scope>NUCLEOTIDE SEQUENCE [LARGE SCALE GENOMIC DNA]</scope>
    <source>
        <strain evidence="2 3">DAOM 197198</strain>
    </source>
</reference>
<evidence type="ECO:0000313" key="2">
    <source>
        <dbReference type="EMBL" id="POG61032.1"/>
    </source>
</evidence>
<name>A0A2P4P6L5_RHIID</name>
<keyword evidence="3" id="KW-1185">Reference proteome</keyword>
<gene>
    <name evidence="2" type="ORF">GLOIN_2v1787103</name>
</gene>
<dbReference type="VEuPathDB" id="FungiDB:RhiirFUN_012986"/>
<accession>A0A2P4P6L5</accession>
<feature type="coiled-coil region" evidence="1">
    <location>
        <begin position="2"/>
        <end position="60"/>
    </location>
</feature>
<protein>
    <submittedName>
        <fullName evidence="2">Uncharacterized protein</fullName>
    </submittedName>
</protein>
<comment type="caution">
    <text evidence="2">The sequence shown here is derived from an EMBL/GenBank/DDBJ whole genome shotgun (WGS) entry which is preliminary data.</text>
</comment>
<dbReference type="Proteomes" id="UP000018888">
    <property type="component" value="Unassembled WGS sequence"/>
</dbReference>
<reference evidence="2 3" key="2">
    <citation type="journal article" date="2018" name="New Phytol.">
        <title>High intraspecific genome diversity in the model arbuscular mycorrhizal symbiont Rhizophagus irregularis.</title>
        <authorList>
            <person name="Chen E.C.H."/>
            <person name="Morin E."/>
            <person name="Beaudet D."/>
            <person name="Noel J."/>
            <person name="Yildirir G."/>
            <person name="Ndikumana S."/>
            <person name="Charron P."/>
            <person name="St-Onge C."/>
            <person name="Giorgi J."/>
            <person name="Kruger M."/>
            <person name="Marton T."/>
            <person name="Ropars J."/>
            <person name="Grigoriev I.V."/>
            <person name="Hainaut M."/>
            <person name="Henrissat B."/>
            <person name="Roux C."/>
            <person name="Martin F."/>
            <person name="Corradi N."/>
        </authorList>
    </citation>
    <scope>NUCLEOTIDE SEQUENCE [LARGE SCALE GENOMIC DNA]</scope>
    <source>
        <strain evidence="2 3">DAOM 197198</strain>
    </source>
</reference>
<organism evidence="2 3">
    <name type="scientific">Rhizophagus irregularis (strain DAOM 181602 / DAOM 197198 / MUCL 43194)</name>
    <name type="common">Arbuscular mycorrhizal fungus</name>
    <name type="synonym">Glomus intraradices</name>
    <dbReference type="NCBI Taxonomy" id="747089"/>
    <lineage>
        <taxon>Eukaryota</taxon>
        <taxon>Fungi</taxon>
        <taxon>Fungi incertae sedis</taxon>
        <taxon>Mucoromycota</taxon>
        <taxon>Glomeromycotina</taxon>
        <taxon>Glomeromycetes</taxon>
        <taxon>Glomerales</taxon>
        <taxon>Glomeraceae</taxon>
        <taxon>Rhizophagus</taxon>
    </lineage>
</organism>
<dbReference type="EMBL" id="AUPC02000359">
    <property type="protein sequence ID" value="POG61032.1"/>
    <property type="molecule type" value="Genomic_DNA"/>
</dbReference>
<proteinExistence type="predicted"/>
<evidence type="ECO:0000313" key="3">
    <source>
        <dbReference type="Proteomes" id="UP000018888"/>
    </source>
</evidence>